<accession>A0A382U013</accession>
<reference evidence="1" key="1">
    <citation type="submission" date="2018-05" db="EMBL/GenBank/DDBJ databases">
        <authorList>
            <person name="Lanie J.A."/>
            <person name="Ng W.-L."/>
            <person name="Kazmierczak K.M."/>
            <person name="Andrzejewski T.M."/>
            <person name="Davidsen T.M."/>
            <person name="Wayne K.J."/>
            <person name="Tettelin H."/>
            <person name="Glass J.I."/>
            <person name="Rusch D."/>
            <person name="Podicherti R."/>
            <person name="Tsui H.-C.T."/>
            <person name="Winkler M.E."/>
        </authorList>
    </citation>
    <scope>NUCLEOTIDE SEQUENCE</scope>
</reference>
<proteinExistence type="predicted"/>
<gene>
    <name evidence="1" type="ORF">METZ01_LOCUS380510</name>
</gene>
<organism evidence="1">
    <name type="scientific">marine metagenome</name>
    <dbReference type="NCBI Taxonomy" id="408172"/>
    <lineage>
        <taxon>unclassified sequences</taxon>
        <taxon>metagenomes</taxon>
        <taxon>ecological metagenomes</taxon>
    </lineage>
</organism>
<name>A0A382U013_9ZZZZ</name>
<dbReference type="EMBL" id="UINC01140482">
    <property type="protein sequence ID" value="SVD27656.1"/>
    <property type="molecule type" value="Genomic_DNA"/>
</dbReference>
<protein>
    <submittedName>
        <fullName evidence="1">Uncharacterized protein</fullName>
    </submittedName>
</protein>
<sequence>MYKSRSTYSDFTGVLGGIDFVNMNILTPVVKT</sequence>
<evidence type="ECO:0000313" key="1">
    <source>
        <dbReference type="EMBL" id="SVD27656.1"/>
    </source>
</evidence>
<dbReference type="AlphaFoldDB" id="A0A382U013"/>